<reference evidence="1" key="1">
    <citation type="submission" date="2018-01" db="EMBL/GenBank/DDBJ databases">
        <title>Genomic characterization of Leptospira inadai serogroup Lyme isolated from captured rat in Brazil and comparative analysis with human reference strain.</title>
        <authorList>
            <person name="Moreno L.Z."/>
            <person name="Loureiro A.P."/>
            <person name="Miraglia F."/>
            <person name="Kremer F.S."/>
            <person name="Eslabao M.R."/>
            <person name="Dellagostin O.A."/>
            <person name="Lilenbaum W."/>
            <person name="Moreno A.M."/>
        </authorList>
    </citation>
    <scope>NUCLEOTIDE SEQUENCE [LARGE SCALE GENOMIC DNA]</scope>
    <source>
        <strain evidence="1">M34/99</strain>
    </source>
</reference>
<evidence type="ECO:0000313" key="1">
    <source>
        <dbReference type="EMBL" id="PNV75500.1"/>
    </source>
</evidence>
<keyword evidence="2" id="KW-1185">Reference proteome</keyword>
<dbReference type="EMBL" id="MCRM02000006">
    <property type="protein sequence ID" value="PNV75500.1"/>
    <property type="molecule type" value="Genomic_DNA"/>
</dbReference>
<comment type="caution">
    <text evidence="1">The sequence shown here is derived from an EMBL/GenBank/DDBJ whole genome shotgun (WGS) entry which is preliminary data.</text>
</comment>
<organism evidence="1 2">
    <name type="scientific">Leptospira inadai serovar Lyme</name>
    <dbReference type="NCBI Taxonomy" id="293084"/>
    <lineage>
        <taxon>Bacteria</taxon>
        <taxon>Pseudomonadati</taxon>
        <taxon>Spirochaetota</taxon>
        <taxon>Spirochaetia</taxon>
        <taxon>Leptospirales</taxon>
        <taxon>Leptospiraceae</taxon>
        <taxon>Leptospira</taxon>
    </lineage>
</organism>
<name>A0ABX4YJT8_9LEPT</name>
<evidence type="ECO:0000313" key="2">
    <source>
        <dbReference type="Proteomes" id="UP000094669"/>
    </source>
</evidence>
<protein>
    <submittedName>
        <fullName evidence="1">Uncharacterized protein</fullName>
    </submittedName>
</protein>
<sequence>MTRFIYSIFLLAIFFLNSPNDIQERILQADLAWVKSGSERISVPWRKYKLNYFANVLAVFDQNEGSQQVEKDKANHLDSRVFARTLTFSFLVFRDIPFKSFRCISNLFSRPPPESILT</sequence>
<proteinExistence type="predicted"/>
<gene>
    <name evidence="1" type="ORF">BES34_007605</name>
</gene>
<dbReference type="Proteomes" id="UP000094669">
    <property type="component" value="Unassembled WGS sequence"/>
</dbReference>
<accession>A0ABX4YJT8</accession>